<reference evidence="2 3" key="1">
    <citation type="submission" date="2014-04" db="EMBL/GenBank/DDBJ databases">
        <authorList>
            <person name="Bishop-Lilly K.A."/>
            <person name="Broomall S.M."/>
            <person name="Chain P.S."/>
            <person name="Chertkov O."/>
            <person name="Coyne S.R."/>
            <person name="Daligault H.E."/>
            <person name="Davenport K.W."/>
            <person name="Erkkila T."/>
            <person name="Frey K.G."/>
            <person name="Gibbons H.S."/>
            <person name="Gu W."/>
            <person name="Jaissle J."/>
            <person name="Johnson S.L."/>
            <person name="Koroleva G.I."/>
            <person name="Ladner J.T."/>
            <person name="Lo C.-C."/>
            <person name="Minogue T.D."/>
            <person name="Munk C."/>
            <person name="Palacios G.F."/>
            <person name="Redden C.L."/>
            <person name="Rosenzweig C.N."/>
            <person name="Scholz M.B."/>
            <person name="Teshima H."/>
            <person name="Xu Y."/>
        </authorList>
    </citation>
    <scope>NUCLEOTIDE SEQUENCE [LARGE SCALE GENOMIC DNA]</scope>
    <source>
        <strain evidence="2 3">8244</strain>
    </source>
</reference>
<gene>
    <name evidence="2" type="ORF">DJ90_6422</name>
</gene>
<keyword evidence="3" id="KW-1185">Reference proteome</keyword>
<dbReference type="EMBL" id="JMQA01000009">
    <property type="protein sequence ID" value="KFN11420.1"/>
    <property type="molecule type" value="Genomic_DNA"/>
</dbReference>
<dbReference type="Proteomes" id="UP000029278">
    <property type="component" value="Unassembled WGS sequence"/>
</dbReference>
<accession>A0A090ZMD9</accession>
<dbReference type="HOGENOM" id="CLU_3186643_0_0_9"/>
<evidence type="ECO:0000313" key="2">
    <source>
        <dbReference type="EMBL" id="KFN11420.1"/>
    </source>
</evidence>
<feature type="region of interest" description="Disordered" evidence="1">
    <location>
        <begin position="1"/>
        <end position="46"/>
    </location>
</feature>
<evidence type="ECO:0000256" key="1">
    <source>
        <dbReference type="SAM" id="MobiDB-lite"/>
    </source>
</evidence>
<comment type="caution">
    <text evidence="2">The sequence shown here is derived from an EMBL/GenBank/DDBJ whole genome shotgun (WGS) entry which is preliminary data.</text>
</comment>
<proteinExistence type="predicted"/>
<evidence type="ECO:0000313" key="3">
    <source>
        <dbReference type="Proteomes" id="UP000029278"/>
    </source>
</evidence>
<dbReference type="AlphaFoldDB" id="A0A090ZMD9"/>
<organism evidence="2 3">
    <name type="scientific">Paenibacillus macerans</name>
    <name type="common">Bacillus macerans</name>
    <dbReference type="NCBI Taxonomy" id="44252"/>
    <lineage>
        <taxon>Bacteria</taxon>
        <taxon>Bacillati</taxon>
        <taxon>Bacillota</taxon>
        <taxon>Bacilli</taxon>
        <taxon>Bacillales</taxon>
        <taxon>Paenibacillaceae</taxon>
        <taxon>Paenibacillus</taxon>
    </lineage>
</organism>
<name>A0A090ZMD9_PAEMA</name>
<protein>
    <submittedName>
        <fullName evidence="2">Uncharacterized protein</fullName>
    </submittedName>
</protein>
<sequence length="46" mass="4693">MPSNPPKPLNKEPKPDEAGGPDDGCDGPKIPGNCGPGLKRVGERGL</sequence>